<feature type="transmembrane region" description="Helical" evidence="8">
    <location>
        <begin position="261"/>
        <end position="280"/>
    </location>
</feature>
<dbReference type="InterPro" id="IPR001807">
    <property type="entry name" value="ClC"/>
</dbReference>
<reference evidence="9 10" key="1">
    <citation type="submission" date="2018-06" db="EMBL/GenBank/DDBJ databases">
        <authorList>
            <consortium name="Pathogen Informatics"/>
            <person name="Doyle S."/>
        </authorList>
    </citation>
    <scope>NUCLEOTIDE SEQUENCE [LARGE SCALE GENOMIC DNA]</scope>
    <source>
        <strain evidence="9 10">NCTC13316</strain>
    </source>
</reference>
<evidence type="ECO:0000256" key="3">
    <source>
        <dbReference type="ARBA" id="ARBA00022692"/>
    </source>
</evidence>
<evidence type="ECO:0000256" key="5">
    <source>
        <dbReference type="ARBA" id="ARBA00023065"/>
    </source>
</evidence>
<feature type="transmembrane region" description="Helical" evidence="8">
    <location>
        <begin position="356"/>
        <end position="381"/>
    </location>
</feature>
<dbReference type="CDD" id="cd01031">
    <property type="entry name" value="EriC"/>
    <property type="match status" value="1"/>
</dbReference>
<organism evidence="9 10">
    <name type="scientific">Legionella busanensis</name>
    <dbReference type="NCBI Taxonomy" id="190655"/>
    <lineage>
        <taxon>Bacteria</taxon>
        <taxon>Pseudomonadati</taxon>
        <taxon>Pseudomonadota</taxon>
        <taxon>Gammaproteobacteria</taxon>
        <taxon>Legionellales</taxon>
        <taxon>Legionellaceae</taxon>
        <taxon>Legionella</taxon>
    </lineage>
</organism>
<feature type="transmembrane region" description="Helical" evidence="8">
    <location>
        <begin position="292"/>
        <end position="311"/>
    </location>
</feature>
<evidence type="ECO:0000256" key="4">
    <source>
        <dbReference type="ARBA" id="ARBA00022989"/>
    </source>
</evidence>
<comment type="subcellular location">
    <subcellularLocation>
        <location evidence="1">Membrane</location>
        <topology evidence="1">Multi-pass membrane protein</topology>
    </subcellularLocation>
</comment>
<dbReference type="EMBL" id="UGOD01000001">
    <property type="protein sequence ID" value="STX51838.1"/>
    <property type="molecule type" value="Genomic_DNA"/>
</dbReference>
<evidence type="ECO:0000313" key="9">
    <source>
        <dbReference type="EMBL" id="STX51838.1"/>
    </source>
</evidence>
<gene>
    <name evidence="9" type="primary">clcA</name>
    <name evidence="9" type="ORF">NCTC13316_01937</name>
</gene>
<feature type="transmembrane region" description="Helical" evidence="8">
    <location>
        <begin position="52"/>
        <end position="70"/>
    </location>
</feature>
<feature type="transmembrane region" description="Helical" evidence="8">
    <location>
        <begin position="185"/>
        <end position="205"/>
    </location>
</feature>
<keyword evidence="6 8" id="KW-0472">Membrane</keyword>
<evidence type="ECO:0000256" key="2">
    <source>
        <dbReference type="ARBA" id="ARBA00022448"/>
    </source>
</evidence>
<dbReference type="AlphaFoldDB" id="A0A378JMC2"/>
<feature type="transmembrane region" description="Helical" evidence="8">
    <location>
        <begin position="388"/>
        <end position="408"/>
    </location>
</feature>
<dbReference type="SUPFAM" id="SSF81340">
    <property type="entry name" value="Clc chloride channel"/>
    <property type="match status" value="1"/>
</dbReference>
<feature type="transmembrane region" description="Helical" evidence="8">
    <location>
        <begin position="6"/>
        <end position="31"/>
    </location>
</feature>
<dbReference type="Pfam" id="PF00654">
    <property type="entry name" value="Voltage_CLC"/>
    <property type="match status" value="1"/>
</dbReference>
<keyword evidence="5" id="KW-0406">Ion transport</keyword>
<dbReference type="GO" id="GO:0005247">
    <property type="term" value="F:voltage-gated chloride channel activity"/>
    <property type="evidence" value="ECO:0007669"/>
    <property type="project" value="TreeGrafter"/>
</dbReference>
<proteinExistence type="predicted"/>
<keyword evidence="3 8" id="KW-0812">Transmembrane</keyword>
<sequence length="434" mass="46699">MNNGILPAYAISILLGILVGIMGALFQIVIAHTNNSIINIIHFAELLHLPPQLVSAFISMTLVLLALFLVKRFAPEASGSGIQEIEGALVHERPIFWRRLIPVKFVGGVMSISSKLLVGREGPTIQMGGNLGDMLGKVLHVPQVRRDTLVAAGSAAGLATAFNAPLAGVLFVIEEMRNQFNFSFTNFKMVAICCIAATITLRFILGSAPAIPMDVFATPSLSSLILFFILGIVVGLVGLLFNIVLMSSLKLVDKLKPSLHYFYTALFGAVIGFLAVYHLPLVGGGYEIIEKSLHIFLPFNILIALIVWRFIGTMFSYATGVPGGVFAPLLALGTLLGIVCFQVLNKFTIATGVHPGMFAVAGMGALFSAAVRAPITGIVLIVEMTQNYSLILPLMVTCLTSTTIVQLANNPPIYTQLLERTLKRQHKVLDNTIS</sequence>
<dbReference type="GO" id="GO:0005886">
    <property type="term" value="C:plasma membrane"/>
    <property type="evidence" value="ECO:0007669"/>
    <property type="project" value="TreeGrafter"/>
</dbReference>
<dbReference type="Gene3D" id="1.10.3080.10">
    <property type="entry name" value="Clc chloride channel"/>
    <property type="match status" value="1"/>
</dbReference>
<dbReference type="Proteomes" id="UP000254794">
    <property type="component" value="Unassembled WGS sequence"/>
</dbReference>
<dbReference type="PANTHER" id="PTHR45711">
    <property type="entry name" value="CHLORIDE CHANNEL PROTEIN"/>
    <property type="match status" value="1"/>
</dbReference>
<evidence type="ECO:0000256" key="7">
    <source>
        <dbReference type="ARBA" id="ARBA00023214"/>
    </source>
</evidence>
<evidence type="ECO:0000256" key="1">
    <source>
        <dbReference type="ARBA" id="ARBA00004141"/>
    </source>
</evidence>
<evidence type="ECO:0000313" key="10">
    <source>
        <dbReference type="Proteomes" id="UP000254794"/>
    </source>
</evidence>
<name>A0A378JMC2_9GAMM</name>
<evidence type="ECO:0000256" key="6">
    <source>
        <dbReference type="ARBA" id="ARBA00023136"/>
    </source>
</evidence>
<evidence type="ECO:0000256" key="8">
    <source>
        <dbReference type="SAM" id="Phobius"/>
    </source>
</evidence>
<accession>A0A378JMC2</accession>
<keyword evidence="10" id="KW-1185">Reference proteome</keyword>
<keyword evidence="7" id="KW-0868">Chloride</keyword>
<keyword evidence="4 8" id="KW-1133">Transmembrane helix</keyword>
<feature type="transmembrane region" description="Helical" evidence="8">
    <location>
        <begin position="149"/>
        <end position="173"/>
    </location>
</feature>
<protein>
    <submittedName>
        <fullName evidence="9">Voltage-gated chloride channel protein (ClC-type)</fullName>
    </submittedName>
</protein>
<dbReference type="InterPro" id="IPR014743">
    <property type="entry name" value="Cl-channel_core"/>
</dbReference>
<dbReference type="OrthoDB" id="9767361at2"/>
<dbReference type="PRINTS" id="PR00762">
    <property type="entry name" value="CLCHANNEL"/>
</dbReference>
<keyword evidence="2" id="KW-0813">Transport</keyword>
<dbReference type="NCBIfam" id="NF003640">
    <property type="entry name" value="PRK05277.1"/>
    <property type="match status" value="1"/>
</dbReference>
<feature type="transmembrane region" description="Helical" evidence="8">
    <location>
        <begin position="225"/>
        <end position="249"/>
    </location>
</feature>
<dbReference type="RefSeq" id="WP_115331444.1">
    <property type="nucleotide sequence ID" value="NZ_CAAAHP010000002.1"/>
</dbReference>
<dbReference type="PANTHER" id="PTHR45711:SF6">
    <property type="entry name" value="CHLORIDE CHANNEL PROTEIN"/>
    <property type="match status" value="1"/>
</dbReference>
<feature type="transmembrane region" description="Helical" evidence="8">
    <location>
        <begin position="323"/>
        <end position="344"/>
    </location>
</feature>